<evidence type="ECO:0000313" key="2">
    <source>
        <dbReference type="Proteomes" id="UP000789702"/>
    </source>
</evidence>
<keyword evidence="2" id="KW-1185">Reference proteome</keyword>
<protein>
    <submittedName>
        <fullName evidence="1">9255_t:CDS:1</fullName>
    </submittedName>
</protein>
<comment type="caution">
    <text evidence="1">The sequence shown here is derived from an EMBL/GenBank/DDBJ whole genome shotgun (WGS) entry which is preliminary data.</text>
</comment>
<sequence length="54" mass="6116">MSNYYPTSEDELDLNDNITFEKKKVDSPNGIKNEKSTITTILLLQEVSSNSVNH</sequence>
<name>A0ACA9KYH1_9GLOM</name>
<proteinExistence type="predicted"/>
<organism evidence="1 2">
    <name type="scientific">Dentiscutata heterogama</name>
    <dbReference type="NCBI Taxonomy" id="1316150"/>
    <lineage>
        <taxon>Eukaryota</taxon>
        <taxon>Fungi</taxon>
        <taxon>Fungi incertae sedis</taxon>
        <taxon>Mucoromycota</taxon>
        <taxon>Glomeromycotina</taxon>
        <taxon>Glomeromycetes</taxon>
        <taxon>Diversisporales</taxon>
        <taxon>Gigasporaceae</taxon>
        <taxon>Dentiscutata</taxon>
    </lineage>
</organism>
<reference evidence="1" key="1">
    <citation type="submission" date="2021-06" db="EMBL/GenBank/DDBJ databases">
        <authorList>
            <person name="Kallberg Y."/>
            <person name="Tangrot J."/>
            <person name="Rosling A."/>
        </authorList>
    </citation>
    <scope>NUCLEOTIDE SEQUENCE</scope>
    <source>
        <strain evidence="1">IL203A</strain>
    </source>
</reference>
<evidence type="ECO:0000313" key="1">
    <source>
        <dbReference type="EMBL" id="CAG8500863.1"/>
    </source>
</evidence>
<accession>A0ACA9KYH1</accession>
<dbReference type="Proteomes" id="UP000789702">
    <property type="component" value="Unassembled WGS sequence"/>
</dbReference>
<feature type="non-terminal residue" evidence="1">
    <location>
        <position position="54"/>
    </location>
</feature>
<gene>
    <name evidence="1" type="ORF">DHETER_LOCUS3000</name>
</gene>
<dbReference type="EMBL" id="CAJVPU010002424">
    <property type="protein sequence ID" value="CAG8500863.1"/>
    <property type="molecule type" value="Genomic_DNA"/>
</dbReference>